<reference evidence="2 3" key="1">
    <citation type="submission" date="2017-08" db="EMBL/GenBank/DDBJ databases">
        <title>WGS of Clinical strains of the CDC Group NO-1 linked to zoonotic infections in humans.</title>
        <authorList>
            <person name="Bernier A.-M."/>
            <person name="Bernard K."/>
        </authorList>
    </citation>
    <scope>NUCLEOTIDE SEQUENCE [LARGE SCALE GENOMIC DNA]</scope>
    <source>
        <strain evidence="2 3">NML03-0146</strain>
    </source>
</reference>
<dbReference type="PRINTS" id="PR00111">
    <property type="entry name" value="ABHYDROLASE"/>
</dbReference>
<dbReference type="SUPFAM" id="SSF53474">
    <property type="entry name" value="alpha/beta-Hydrolases"/>
    <property type="match status" value="1"/>
</dbReference>
<sequence>MRPGASTALAVRAESASAVEQVRASGGADLPLLVLLHGTRLNGAQWHAYGPLLQGVAELLAPDLPGHGLRAGETFSLALAMQQLDELIAQAGPRPVVLGGHSLGGYVAMCYAQQHPQRLAGLALMGCAAEPRGAGAWMYRQVARLWEAAGPDGMARLDALWLGRVAHAPTWAAVCARGGDFEQIRLAWGEVMRHCGAHQLRQLACPVLLLGGSWDQLHIHARRFAAAAPQAQIVTRPHRSHLWPVTHPHEVAAELRRWLQHILVRGEAPADAPR</sequence>
<dbReference type="EMBL" id="NSJF01000001">
    <property type="protein sequence ID" value="PAT35767.1"/>
    <property type="molecule type" value="Genomic_DNA"/>
</dbReference>
<evidence type="ECO:0000259" key="1">
    <source>
        <dbReference type="Pfam" id="PF12697"/>
    </source>
</evidence>
<gene>
    <name evidence="2" type="ORF">CK620_00330</name>
</gene>
<dbReference type="PANTHER" id="PTHR43689:SF8">
    <property type="entry name" value="ALPHA_BETA-HYDROLASES SUPERFAMILY PROTEIN"/>
    <property type="match status" value="1"/>
</dbReference>
<dbReference type="InterPro" id="IPR000073">
    <property type="entry name" value="AB_hydrolase_1"/>
</dbReference>
<evidence type="ECO:0000313" key="3">
    <source>
        <dbReference type="Proteomes" id="UP000217999"/>
    </source>
</evidence>
<dbReference type="Proteomes" id="UP000217999">
    <property type="component" value="Unassembled WGS sequence"/>
</dbReference>
<evidence type="ECO:0000313" key="2">
    <source>
        <dbReference type="EMBL" id="PAT35767.1"/>
    </source>
</evidence>
<organism evidence="2 3">
    <name type="scientific">Vandammella animalimorsus</name>
    <dbReference type="NCBI Taxonomy" id="2029117"/>
    <lineage>
        <taxon>Bacteria</taxon>
        <taxon>Pseudomonadati</taxon>
        <taxon>Pseudomonadota</taxon>
        <taxon>Betaproteobacteria</taxon>
        <taxon>Burkholderiales</taxon>
        <taxon>Comamonadaceae</taxon>
        <taxon>Vandammella</taxon>
    </lineage>
</organism>
<name>A0A2A2ADA5_9BURK</name>
<dbReference type="InterPro" id="IPR029058">
    <property type="entry name" value="AB_hydrolase_fold"/>
</dbReference>
<dbReference type="Pfam" id="PF12697">
    <property type="entry name" value="Abhydrolase_6"/>
    <property type="match status" value="1"/>
</dbReference>
<protein>
    <recommendedName>
        <fullName evidence="1">AB hydrolase-1 domain-containing protein</fullName>
    </recommendedName>
</protein>
<dbReference type="PANTHER" id="PTHR43689">
    <property type="entry name" value="HYDROLASE"/>
    <property type="match status" value="1"/>
</dbReference>
<feature type="domain" description="AB hydrolase-1" evidence="1">
    <location>
        <begin position="33"/>
        <end position="253"/>
    </location>
</feature>
<proteinExistence type="predicted"/>
<dbReference type="Gene3D" id="3.40.50.1820">
    <property type="entry name" value="alpha/beta hydrolase"/>
    <property type="match status" value="1"/>
</dbReference>
<accession>A0A2A2ADA5</accession>
<dbReference type="AlphaFoldDB" id="A0A2A2ADA5"/>
<comment type="caution">
    <text evidence="2">The sequence shown here is derived from an EMBL/GenBank/DDBJ whole genome shotgun (WGS) entry which is preliminary data.</text>
</comment>